<protein>
    <submittedName>
        <fullName evidence="1">Uncharacterized protein</fullName>
    </submittedName>
</protein>
<organism evidence="1">
    <name type="scientific">uncultured Nocardioidaceae bacterium</name>
    <dbReference type="NCBI Taxonomy" id="253824"/>
    <lineage>
        <taxon>Bacteria</taxon>
        <taxon>Bacillati</taxon>
        <taxon>Actinomycetota</taxon>
        <taxon>Actinomycetes</taxon>
        <taxon>Propionibacteriales</taxon>
        <taxon>Nocardioidaceae</taxon>
        <taxon>environmental samples</taxon>
    </lineage>
</organism>
<accession>A0A6J4LK30</accession>
<name>A0A6J4LK30_9ACTN</name>
<sequence>MWDGRLATGSPSPDACVMTAAVTTHLVARRHLDLGRLRSSMCQSV</sequence>
<gene>
    <name evidence="1" type="ORF">AVDCRST_MAG46-1607</name>
</gene>
<dbReference type="AlphaFoldDB" id="A0A6J4LK30"/>
<evidence type="ECO:0000313" key="1">
    <source>
        <dbReference type="EMBL" id="CAA9334518.1"/>
    </source>
</evidence>
<reference evidence="1" key="1">
    <citation type="submission" date="2020-02" db="EMBL/GenBank/DDBJ databases">
        <authorList>
            <person name="Meier V. D."/>
        </authorList>
    </citation>
    <scope>NUCLEOTIDE SEQUENCE</scope>
    <source>
        <strain evidence="1">AVDCRST_MAG46</strain>
    </source>
</reference>
<dbReference type="EMBL" id="CADCUD010000102">
    <property type="protein sequence ID" value="CAA9334518.1"/>
    <property type="molecule type" value="Genomic_DNA"/>
</dbReference>
<proteinExistence type="predicted"/>